<dbReference type="PIRSF" id="PIRSF003085">
    <property type="entry name" value="CMAS"/>
    <property type="match status" value="1"/>
</dbReference>
<protein>
    <submittedName>
        <fullName evidence="6">Cyclopropane-fatty-acyl-phospholipid synthase</fullName>
        <ecNumber evidence="6">2.1.1.79</ecNumber>
    </submittedName>
</protein>
<reference evidence="6 7" key="1">
    <citation type="journal article" date="2013" name="ISME J.">
        <title>A metabolic model for members of the genus Tetrasphaera involved in enhanced biological phosphorus removal.</title>
        <authorList>
            <person name="Kristiansen R."/>
            <person name="Nguyen H.T.T."/>
            <person name="Saunders A.M."/>
            <person name="Nielsen J.L."/>
            <person name="Wimmer R."/>
            <person name="Le V.Q."/>
            <person name="McIlroy S.J."/>
            <person name="Petrovski S."/>
            <person name="Seviour R.J."/>
            <person name="Calteau A."/>
            <person name="Nielsen K.L."/>
            <person name="Nielsen P.H."/>
        </authorList>
    </citation>
    <scope>NUCLEOTIDE SEQUENCE [LARGE SCALE GENOMIC DNA]</scope>
    <source>
        <strain evidence="6 7">Ben110</strain>
    </source>
</reference>
<dbReference type="Pfam" id="PF02353">
    <property type="entry name" value="CMAS"/>
    <property type="match status" value="1"/>
</dbReference>
<evidence type="ECO:0000313" key="6">
    <source>
        <dbReference type="EMBL" id="CCH75231.1"/>
    </source>
</evidence>
<dbReference type="InterPro" id="IPR029063">
    <property type="entry name" value="SAM-dependent_MTases_sf"/>
</dbReference>
<dbReference type="GO" id="GO:0008825">
    <property type="term" value="F:cyclopropane-fatty-acyl-phospholipid synthase activity"/>
    <property type="evidence" value="ECO:0007669"/>
    <property type="project" value="UniProtKB-EC"/>
</dbReference>
<dbReference type="PANTHER" id="PTHR43667">
    <property type="entry name" value="CYCLOPROPANE-FATTY-ACYL-PHOSPHOLIPID SYNTHASE"/>
    <property type="match status" value="1"/>
</dbReference>
<keyword evidence="4" id="KW-0949">S-adenosyl-L-methionine</keyword>
<keyword evidence="2 6" id="KW-0489">Methyltransferase</keyword>
<keyword evidence="5" id="KW-0443">Lipid metabolism</keyword>
<dbReference type="AlphaFoldDB" id="W6K288"/>
<dbReference type="GO" id="GO:0008610">
    <property type="term" value="P:lipid biosynthetic process"/>
    <property type="evidence" value="ECO:0007669"/>
    <property type="project" value="InterPro"/>
</dbReference>
<comment type="similarity">
    <text evidence="1">Belongs to the CFA/CMAS family.</text>
</comment>
<dbReference type="SUPFAM" id="SSF53335">
    <property type="entry name" value="S-adenosyl-L-methionine-dependent methyltransferases"/>
    <property type="match status" value="1"/>
</dbReference>
<dbReference type="InterPro" id="IPR050723">
    <property type="entry name" value="CFA/CMAS"/>
</dbReference>
<dbReference type="CDD" id="cd02440">
    <property type="entry name" value="AdoMet_MTases"/>
    <property type="match status" value="1"/>
</dbReference>
<dbReference type="EMBL" id="CAJA01000483">
    <property type="protein sequence ID" value="CCH75231.1"/>
    <property type="molecule type" value="Genomic_DNA"/>
</dbReference>
<evidence type="ECO:0000256" key="3">
    <source>
        <dbReference type="ARBA" id="ARBA00022679"/>
    </source>
</evidence>
<accession>W6K288</accession>
<keyword evidence="3 6" id="KW-0808">Transferase</keyword>
<dbReference type="InterPro" id="IPR003333">
    <property type="entry name" value="CMAS"/>
</dbReference>
<dbReference type="Gene3D" id="3.40.50.150">
    <property type="entry name" value="Vaccinia Virus protein VP39"/>
    <property type="match status" value="1"/>
</dbReference>
<keyword evidence="7" id="KW-1185">Reference proteome</keyword>
<proteinExistence type="inferred from homology"/>
<comment type="caution">
    <text evidence="6">The sequence shown here is derived from an EMBL/GenBank/DDBJ whole genome shotgun (WGS) entry which is preliminary data.</text>
</comment>
<sequence>MTAAPIARLWAWSRPATQPDDPRRARVRGRAVRLLTRRMADRAGVRITLPDGSGMGPDCGDALHLLVHDERVFDRIGIDFKIGVGEGFVAGEWGPGPGTDLADLLTRFAANLGDLVPPVLTRFRRLVEPRQPERHRNDRAGARANISHHYDLSNDAFAVFLDETMTYSAAWFAPEDPAGPAGLATAQRRKVAGILDLANVGAGTELLEIGSGWGQLAIQAAERGALVHTITLSHEQQSLARERIAAAGFADVVDVELRDYRDIAGRYDAVVSVEMIEAVGYEFWPRYFRSLADAVRPDGQVAIQAITMAHSRMLDSRHAYGWIHKHVFPGGLIPSYAVIAHHASSAGLRVTARRSLRDDYARTLREWRKALLDNPGAVRAAGLDDRFLKVWEFYLAYSEAGFRSGHLDVLQLRLTPRTADG</sequence>
<gene>
    <name evidence="6" type="primary">cfa</name>
    <name evidence="6" type="ORF">BN11_580009</name>
</gene>
<dbReference type="GO" id="GO:0032259">
    <property type="term" value="P:methylation"/>
    <property type="evidence" value="ECO:0007669"/>
    <property type="project" value="UniProtKB-KW"/>
</dbReference>
<dbReference type="STRING" id="1193182.BN11_580009"/>
<dbReference type="OrthoDB" id="9782855at2"/>
<evidence type="ECO:0000256" key="4">
    <source>
        <dbReference type="ARBA" id="ARBA00022691"/>
    </source>
</evidence>
<dbReference type="Proteomes" id="UP000035763">
    <property type="component" value="Unassembled WGS sequence"/>
</dbReference>
<dbReference type="PANTHER" id="PTHR43667:SF2">
    <property type="entry name" value="FATTY ACID C-METHYL TRANSFERASE"/>
    <property type="match status" value="1"/>
</dbReference>
<evidence type="ECO:0000256" key="1">
    <source>
        <dbReference type="ARBA" id="ARBA00010815"/>
    </source>
</evidence>
<dbReference type="EC" id="2.1.1.79" evidence="6"/>
<evidence type="ECO:0000256" key="5">
    <source>
        <dbReference type="ARBA" id="ARBA00023098"/>
    </source>
</evidence>
<evidence type="ECO:0000313" key="7">
    <source>
        <dbReference type="Proteomes" id="UP000035763"/>
    </source>
</evidence>
<organism evidence="6 7">
    <name type="scientific">Nostocoides australiense Ben110</name>
    <dbReference type="NCBI Taxonomy" id="1193182"/>
    <lineage>
        <taxon>Bacteria</taxon>
        <taxon>Bacillati</taxon>
        <taxon>Actinomycetota</taxon>
        <taxon>Actinomycetes</taxon>
        <taxon>Micrococcales</taxon>
        <taxon>Intrasporangiaceae</taxon>
        <taxon>Nostocoides</taxon>
    </lineage>
</organism>
<evidence type="ECO:0000256" key="2">
    <source>
        <dbReference type="ARBA" id="ARBA00022603"/>
    </source>
</evidence>
<name>W6K288_9MICO</name>